<dbReference type="InterPro" id="IPR001138">
    <property type="entry name" value="Zn2Cys6_DnaBD"/>
</dbReference>
<dbReference type="GO" id="GO:0000981">
    <property type="term" value="F:DNA-binding transcription factor activity, RNA polymerase II-specific"/>
    <property type="evidence" value="ECO:0007669"/>
    <property type="project" value="InterPro"/>
</dbReference>
<feature type="compositionally biased region" description="Gly residues" evidence="1">
    <location>
        <begin position="300"/>
        <end position="312"/>
    </location>
</feature>
<evidence type="ECO:0000313" key="3">
    <source>
        <dbReference type="EMBL" id="KAJ7678673.1"/>
    </source>
</evidence>
<proteinExistence type="predicted"/>
<organism evidence="3 4">
    <name type="scientific">Mycena rosella</name>
    <name type="common">Pink bonnet</name>
    <name type="synonym">Agaricus rosellus</name>
    <dbReference type="NCBI Taxonomy" id="1033263"/>
    <lineage>
        <taxon>Eukaryota</taxon>
        <taxon>Fungi</taxon>
        <taxon>Dikarya</taxon>
        <taxon>Basidiomycota</taxon>
        <taxon>Agaricomycotina</taxon>
        <taxon>Agaricomycetes</taxon>
        <taxon>Agaricomycetidae</taxon>
        <taxon>Agaricales</taxon>
        <taxon>Marasmiineae</taxon>
        <taxon>Mycenaceae</taxon>
        <taxon>Mycena</taxon>
    </lineage>
</organism>
<dbReference type="Proteomes" id="UP001221757">
    <property type="component" value="Unassembled WGS sequence"/>
</dbReference>
<evidence type="ECO:0000256" key="1">
    <source>
        <dbReference type="SAM" id="MobiDB-lite"/>
    </source>
</evidence>
<feature type="compositionally biased region" description="Basic and acidic residues" evidence="1">
    <location>
        <begin position="230"/>
        <end position="240"/>
    </location>
</feature>
<feature type="region of interest" description="Disordered" evidence="1">
    <location>
        <begin position="117"/>
        <end position="321"/>
    </location>
</feature>
<keyword evidence="4" id="KW-1185">Reference proteome</keyword>
<evidence type="ECO:0000313" key="4">
    <source>
        <dbReference type="Proteomes" id="UP001221757"/>
    </source>
</evidence>
<dbReference type="AlphaFoldDB" id="A0AAD7D4I8"/>
<accession>A0AAD7D4I8</accession>
<dbReference type="CDD" id="cd00067">
    <property type="entry name" value="GAL4"/>
    <property type="match status" value="1"/>
</dbReference>
<protein>
    <recommendedName>
        <fullName evidence="2">Zn(2)-C6 fungal-type domain-containing protein</fullName>
    </recommendedName>
</protein>
<sequence>MEAILEAQNEVFYATFPDARPGPRSARAEAEHARLWAPPELAVELGGTPLSLPGAAPPLDYGGPREYQYADPATSEYYLNPRTDYWQQQICIPMPPPHPQRPALHADMTIARAVGPPSSLSAVSASTGAYPSPPRPRPPSPPPPTSPAPPPTPPRASRSRPRPRKRDRENGSGDERASEGRDSRERERERDRDRDKKPPLACLFCRGRKIACGPPQPGAGGCNQCQRRSLKCEYPAESRRGMRKKKAPPASPSAEPPSASSPATAKSAATASPAASEAGAGGEVRVGVGDADDDDDGGDDGAVGGAGAGGVEGRTRDPRRR</sequence>
<dbReference type="SUPFAM" id="SSF57701">
    <property type="entry name" value="Zn2/Cys6 DNA-binding domain"/>
    <property type="match status" value="1"/>
</dbReference>
<gene>
    <name evidence="3" type="ORF">B0H17DRAFT_1078023</name>
</gene>
<feature type="domain" description="Zn(2)-C6 fungal-type" evidence="2">
    <location>
        <begin position="201"/>
        <end position="234"/>
    </location>
</feature>
<dbReference type="EMBL" id="JARKIE010000132">
    <property type="protein sequence ID" value="KAJ7678673.1"/>
    <property type="molecule type" value="Genomic_DNA"/>
</dbReference>
<dbReference type="PROSITE" id="PS00463">
    <property type="entry name" value="ZN2_CY6_FUNGAL_1"/>
    <property type="match status" value="1"/>
</dbReference>
<reference evidence="3" key="1">
    <citation type="submission" date="2023-03" db="EMBL/GenBank/DDBJ databases">
        <title>Massive genome expansion in bonnet fungi (Mycena s.s.) driven by repeated elements and novel gene families across ecological guilds.</title>
        <authorList>
            <consortium name="Lawrence Berkeley National Laboratory"/>
            <person name="Harder C.B."/>
            <person name="Miyauchi S."/>
            <person name="Viragh M."/>
            <person name="Kuo A."/>
            <person name="Thoen E."/>
            <person name="Andreopoulos B."/>
            <person name="Lu D."/>
            <person name="Skrede I."/>
            <person name="Drula E."/>
            <person name="Henrissat B."/>
            <person name="Morin E."/>
            <person name="Kohler A."/>
            <person name="Barry K."/>
            <person name="LaButti K."/>
            <person name="Morin E."/>
            <person name="Salamov A."/>
            <person name="Lipzen A."/>
            <person name="Mereny Z."/>
            <person name="Hegedus B."/>
            <person name="Baldrian P."/>
            <person name="Stursova M."/>
            <person name="Weitz H."/>
            <person name="Taylor A."/>
            <person name="Grigoriev I.V."/>
            <person name="Nagy L.G."/>
            <person name="Martin F."/>
            <person name="Kauserud H."/>
        </authorList>
    </citation>
    <scope>NUCLEOTIDE SEQUENCE</scope>
    <source>
        <strain evidence="3">CBHHK067</strain>
    </source>
</reference>
<dbReference type="PROSITE" id="PS50048">
    <property type="entry name" value="ZN2_CY6_FUNGAL_2"/>
    <property type="match status" value="1"/>
</dbReference>
<feature type="compositionally biased region" description="Basic and acidic residues" evidence="1">
    <location>
        <begin position="166"/>
        <end position="198"/>
    </location>
</feature>
<feature type="compositionally biased region" description="Acidic residues" evidence="1">
    <location>
        <begin position="290"/>
        <end position="299"/>
    </location>
</feature>
<dbReference type="Gene3D" id="4.10.240.10">
    <property type="entry name" value="Zn(2)-C6 fungal-type DNA-binding domain"/>
    <property type="match status" value="1"/>
</dbReference>
<dbReference type="Pfam" id="PF00172">
    <property type="entry name" value="Zn_clus"/>
    <property type="match status" value="1"/>
</dbReference>
<name>A0AAD7D4I8_MYCRO</name>
<feature type="compositionally biased region" description="Pro residues" evidence="1">
    <location>
        <begin position="131"/>
        <end position="154"/>
    </location>
</feature>
<comment type="caution">
    <text evidence="3">The sequence shown here is derived from an EMBL/GenBank/DDBJ whole genome shotgun (WGS) entry which is preliminary data.</text>
</comment>
<feature type="compositionally biased region" description="Polar residues" evidence="1">
    <location>
        <begin position="118"/>
        <end position="129"/>
    </location>
</feature>
<evidence type="ECO:0000259" key="2">
    <source>
        <dbReference type="PROSITE" id="PS50048"/>
    </source>
</evidence>
<dbReference type="SMART" id="SM00066">
    <property type="entry name" value="GAL4"/>
    <property type="match status" value="1"/>
</dbReference>
<dbReference type="GO" id="GO:0008270">
    <property type="term" value="F:zinc ion binding"/>
    <property type="evidence" value="ECO:0007669"/>
    <property type="project" value="InterPro"/>
</dbReference>
<feature type="compositionally biased region" description="Low complexity" evidence="1">
    <location>
        <begin position="256"/>
        <end position="278"/>
    </location>
</feature>
<dbReference type="InterPro" id="IPR036864">
    <property type="entry name" value="Zn2-C6_fun-type_DNA-bd_sf"/>
</dbReference>